<dbReference type="InterPro" id="IPR029442">
    <property type="entry name" value="GyrI-like"/>
</dbReference>
<evidence type="ECO:0000259" key="1">
    <source>
        <dbReference type="Pfam" id="PF06445"/>
    </source>
</evidence>
<dbReference type="EMBL" id="CP002816">
    <property type="protein sequence ID" value="AEH93179.1"/>
    <property type="molecule type" value="Genomic_DNA"/>
</dbReference>
<accession>A0A0E0UXW3</accession>
<dbReference type="InterPro" id="IPR008319">
    <property type="entry name" value="GyrI-like_CCH_Lin2189-like"/>
</dbReference>
<dbReference type="Pfam" id="PF06445">
    <property type="entry name" value="GyrI-like"/>
    <property type="match status" value="1"/>
</dbReference>
<dbReference type="Gene3D" id="3.20.80.10">
    <property type="entry name" value="Regulatory factor, effector binding domain"/>
    <property type="match status" value="1"/>
</dbReference>
<reference evidence="2 3" key="1">
    <citation type="journal article" date="2011" name="J. Bacteriol.">
        <title>Genome sequence of the nonpathogenic Listeria monocytogenes serovar 4a strain M7.</title>
        <authorList>
            <person name="Chen J."/>
            <person name="Xia Y."/>
            <person name="Cheng C."/>
            <person name="Fang C."/>
            <person name="Shan Y."/>
            <person name="Jin G."/>
            <person name="Fang W."/>
        </authorList>
    </citation>
    <scope>NUCLEOTIDE SEQUENCE [LARGE SCALE GENOMIC DNA]</scope>
    <source>
        <strain evidence="2 3">M7</strain>
    </source>
</reference>
<dbReference type="PATRIC" id="fig|1030009.3.peg.2160"/>
<organism evidence="2 3">
    <name type="scientific">Listeria monocytogenes serotype 4a (strain M7)</name>
    <dbReference type="NCBI Taxonomy" id="1030009"/>
    <lineage>
        <taxon>Bacteria</taxon>
        <taxon>Bacillati</taxon>
        <taxon>Bacillota</taxon>
        <taxon>Bacilli</taxon>
        <taxon>Bacillales</taxon>
        <taxon>Listeriaceae</taxon>
        <taxon>Listeria</taxon>
    </lineage>
</organism>
<dbReference type="SUPFAM" id="SSF55136">
    <property type="entry name" value="Probable bacterial effector-binding domain"/>
    <property type="match status" value="1"/>
</dbReference>
<proteinExistence type="predicted"/>
<dbReference type="AlphaFoldDB" id="A0A0E0UXW3"/>
<dbReference type="Proteomes" id="UP000000486">
    <property type="component" value="Chromosome"/>
</dbReference>
<dbReference type="InterPro" id="IPR011256">
    <property type="entry name" value="Reg_factor_effector_dom_sf"/>
</dbReference>
<gene>
    <name evidence="2" type="ordered locus">LMM7_2174</name>
</gene>
<evidence type="ECO:0000313" key="3">
    <source>
        <dbReference type="Proteomes" id="UP000000486"/>
    </source>
</evidence>
<dbReference type="HOGENOM" id="CLU_083625_0_0_9"/>
<protein>
    <recommendedName>
        <fullName evidence="1">GyrI-like small molecule binding domain-containing protein</fullName>
    </recommendedName>
</protein>
<evidence type="ECO:0000313" key="2">
    <source>
        <dbReference type="EMBL" id="AEH93179.1"/>
    </source>
</evidence>
<name>A0A0E0UXW3_LISMM</name>
<dbReference type="RefSeq" id="WP_012580969.1">
    <property type="nucleotide sequence ID" value="NC_017537.1"/>
</dbReference>
<dbReference type="KEGG" id="lmq:LMM7_2174"/>
<feature type="domain" description="GyrI-like small molecule binding" evidence="1">
    <location>
        <begin position="25"/>
        <end position="207"/>
    </location>
</feature>
<sequence length="208" mass="24383">MTEKKIDFKKEEKKFYAPKRKPERIFVPEMNFLMVDGKGDPDGEEYQKAVQSLYAIAYTIKMSKMGETRLDGYTDFVVPPLEGFWWSEGKFDLQDRDAWLWTSILRQPDFVTEEVLEWAKEVAKKKKPDVDTSRVKLVRFEEGECVQMMHIGPFSEEVKTVAEMHQFMETEGLHNDTGAVRKHHEIYLSDPRKADPEKMKTILRLPVS</sequence>
<dbReference type="PIRSF" id="PIRSF031644">
    <property type="entry name" value="UCP031644"/>
    <property type="match status" value="1"/>
</dbReference>